<accession>A0ABR4JHY1</accession>
<dbReference type="Proteomes" id="UP001610446">
    <property type="component" value="Unassembled WGS sequence"/>
</dbReference>
<evidence type="ECO:0000313" key="3">
    <source>
        <dbReference type="Proteomes" id="UP001610446"/>
    </source>
</evidence>
<name>A0ABR4JHY1_9EURO</name>
<protein>
    <submittedName>
        <fullName evidence="2">Uncharacterized protein</fullName>
    </submittedName>
</protein>
<gene>
    <name evidence="2" type="ORF">BJY01DRAFT_33011</name>
</gene>
<reference evidence="2 3" key="1">
    <citation type="submission" date="2024-07" db="EMBL/GenBank/DDBJ databases">
        <title>Section-level genome sequencing and comparative genomics of Aspergillus sections Usti and Cavernicolus.</title>
        <authorList>
            <consortium name="Lawrence Berkeley National Laboratory"/>
            <person name="Nybo J.L."/>
            <person name="Vesth T.C."/>
            <person name="Theobald S."/>
            <person name="Frisvad J.C."/>
            <person name="Larsen T.O."/>
            <person name="Kjaerboelling I."/>
            <person name="Rothschild-Mancinelli K."/>
            <person name="Lyhne E.K."/>
            <person name="Kogle M.E."/>
            <person name="Barry K."/>
            <person name="Clum A."/>
            <person name="Na H."/>
            <person name="Ledsgaard L."/>
            <person name="Lin J."/>
            <person name="Lipzen A."/>
            <person name="Kuo A."/>
            <person name="Riley R."/>
            <person name="Mondo S."/>
            <person name="Labutti K."/>
            <person name="Haridas S."/>
            <person name="Pangalinan J."/>
            <person name="Salamov A.A."/>
            <person name="Simmons B.A."/>
            <person name="Magnuson J.K."/>
            <person name="Chen J."/>
            <person name="Drula E."/>
            <person name="Henrissat B."/>
            <person name="Wiebenga A."/>
            <person name="Lubbers R.J."/>
            <person name="Gomes A.C."/>
            <person name="Makela M.R."/>
            <person name="Stajich J."/>
            <person name="Grigoriev I.V."/>
            <person name="Mortensen U.H."/>
            <person name="De Vries R.P."/>
            <person name="Baker S.E."/>
            <person name="Andersen M.R."/>
        </authorList>
    </citation>
    <scope>NUCLEOTIDE SEQUENCE [LARGE SCALE GENOMIC DNA]</scope>
    <source>
        <strain evidence="2 3">CBS 123904</strain>
    </source>
</reference>
<feature type="region of interest" description="Disordered" evidence="1">
    <location>
        <begin position="97"/>
        <end position="121"/>
    </location>
</feature>
<organism evidence="2 3">
    <name type="scientific">Aspergillus pseudoustus</name>
    <dbReference type="NCBI Taxonomy" id="1810923"/>
    <lineage>
        <taxon>Eukaryota</taxon>
        <taxon>Fungi</taxon>
        <taxon>Dikarya</taxon>
        <taxon>Ascomycota</taxon>
        <taxon>Pezizomycotina</taxon>
        <taxon>Eurotiomycetes</taxon>
        <taxon>Eurotiomycetidae</taxon>
        <taxon>Eurotiales</taxon>
        <taxon>Aspergillaceae</taxon>
        <taxon>Aspergillus</taxon>
        <taxon>Aspergillus subgen. Nidulantes</taxon>
    </lineage>
</organism>
<proteinExistence type="predicted"/>
<sequence>MAMEFISPSCEQLALALAIVKSKPANLDIKEYILQVRQFIKTSGDAEVFQSPEQFFDSVAFWKQAHDNSEAEQSKLRDRIHELEQCNEMLLARVRSQEKGLDKTAAPESSKKRKVEDPTSRARTQLYPTLGMFDSGSQDLDMVVSSPFMRQFYILQKALQRRSDIASIVRPAVDLCKRCADEIEEATPTEPNQNGARSKDATLMRAELSRLKATLRAVESAVNLLLQALKKISASEPTGRDANILTYYVVSLYETIMNTLGRYSRIWASTRPSSLTPKFSTQGPITRSKTSAGVEALLQIEKEGAMLLTSLLSGMITALDAKQTEQQNLIEGFLCILLSRVGKLLCIFNFRDLQLRPELRVDPSILSPPAGLIDAELDDQSLDAMCTEARHLVWLLQRALTAFATCFSSLDSEAEGDSTRSQFISRIRARLENTLVQAVFGANPDLGLCLERPALPENLNIDRFLRSQKVPQLSVPDWYISEVWSLMGWKVLGSLNNS</sequence>
<dbReference type="EMBL" id="JBFXLU010000142">
    <property type="protein sequence ID" value="KAL2838707.1"/>
    <property type="molecule type" value="Genomic_DNA"/>
</dbReference>
<keyword evidence="3" id="KW-1185">Reference proteome</keyword>
<comment type="caution">
    <text evidence="2">The sequence shown here is derived from an EMBL/GenBank/DDBJ whole genome shotgun (WGS) entry which is preliminary data.</text>
</comment>
<evidence type="ECO:0000256" key="1">
    <source>
        <dbReference type="SAM" id="MobiDB-lite"/>
    </source>
</evidence>
<evidence type="ECO:0000313" key="2">
    <source>
        <dbReference type="EMBL" id="KAL2838707.1"/>
    </source>
</evidence>